<reference evidence="2" key="1">
    <citation type="journal article" date="2020" name="Nature">
        <title>Giant virus diversity and host interactions through global metagenomics.</title>
        <authorList>
            <person name="Schulz F."/>
            <person name="Roux S."/>
            <person name="Paez-Espino D."/>
            <person name="Jungbluth S."/>
            <person name="Walsh D.A."/>
            <person name="Denef V.J."/>
            <person name="McMahon K.D."/>
            <person name="Konstantinidis K.T."/>
            <person name="Eloe-Fadrosh E.A."/>
            <person name="Kyrpides N.C."/>
            <person name="Woyke T."/>
        </authorList>
    </citation>
    <scope>NUCLEOTIDE SEQUENCE</scope>
    <source>
        <strain evidence="2">GVMAG-M-3300023179-132</strain>
    </source>
</reference>
<protein>
    <submittedName>
        <fullName evidence="2">Uncharacterized protein</fullName>
    </submittedName>
</protein>
<dbReference type="AlphaFoldDB" id="A0A6C0E5Z8"/>
<feature type="region of interest" description="Disordered" evidence="1">
    <location>
        <begin position="87"/>
        <end position="108"/>
    </location>
</feature>
<organism evidence="2">
    <name type="scientific">viral metagenome</name>
    <dbReference type="NCBI Taxonomy" id="1070528"/>
    <lineage>
        <taxon>unclassified sequences</taxon>
        <taxon>metagenomes</taxon>
        <taxon>organismal metagenomes</taxon>
    </lineage>
</organism>
<evidence type="ECO:0000313" key="2">
    <source>
        <dbReference type="EMBL" id="QHT24061.1"/>
    </source>
</evidence>
<sequence>MSVKSRKISKMRRKSASFRKRKHARQTRKRSQSRRKRVRFNLKGGCGCGMIGGQKQHGGGFTNFITQDLINMGRVGAHDMTTTMNGLAGNSNVHNPNPLPAAQGPLQL</sequence>
<dbReference type="EMBL" id="MN739737">
    <property type="protein sequence ID" value="QHT24061.1"/>
    <property type="molecule type" value="Genomic_DNA"/>
</dbReference>
<proteinExistence type="predicted"/>
<name>A0A6C0E5Z8_9ZZZZ</name>
<feature type="region of interest" description="Disordered" evidence="1">
    <location>
        <begin position="1"/>
        <end position="38"/>
    </location>
</feature>
<evidence type="ECO:0000256" key="1">
    <source>
        <dbReference type="SAM" id="MobiDB-lite"/>
    </source>
</evidence>
<accession>A0A6C0E5Z8</accession>